<feature type="compositionally biased region" description="Basic and acidic residues" evidence="6">
    <location>
        <begin position="111"/>
        <end position="120"/>
    </location>
</feature>
<feature type="compositionally biased region" description="Basic and acidic residues" evidence="6">
    <location>
        <begin position="682"/>
        <end position="704"/>
    </location>
</feature>
<feature type="zinc finger region" description="C3H1-type" evidence="5">
    <location>
        <begin position="220"/>
        <end position="248"/>
    </location>
</feature>
<keyword evidence="2 4" id="KW-0694">RNA-binding</keyword>
<evidence type="ECO:0008006" key="11">
    <source>
        <dbReference type="Google" id="ProtNLM"/>
    </source>
</evidence>
<keyword evidence="5" id="KW-0863">Zinc-finger</keyword>
<evidence type="ECO:0000256" key="1">
    <source>
        <dbReference type="ARBA" id="ARBA00022664"/>
    </source>
</evidence>
<dbReference type="InterPro" id="IPR000571">
    <property type="entry name" value="Znf_CCCH"/>
</dbReference>
<dbReference type="FunFam" id="3.30.70.330:FF:000647">
    <property type="entry name" value="CCCH zinc finger and RRM domain protein"/>
    <property type="match status" value="1"/>
</dbReference>
<dbReference type="PROSITE" id="PS50103">
    <property type="entry name" value="ZF_C3H1"/>
    <property type="match status" value="1"/>
</dbReference>
<dbReference type="AlphaFoldDB" id="A0A1Y6LB40"/>
<evidence type="ECO:0000313" key="9">
    <source>
        <dbReference type="EMBL" id="SMY21674.1"/>
    </source>
</evidence>
<dbReference type="InterPro" id="IPR036483">
    <property type="entry name" value="PWI_dom_sf"/>
</dbReference>
<keyword evidence="1" id="KW-0507">mRNA processing</keyword>
<keyword evidence="5" id="KW-0479">Metal-binding</keyword>
<accession>A0A1Y6LB40</accession>
<dbReference type="SMART" id="SM00356">
    <property type="entry name" value="ZnF_C3H1"/>
    <property type="match status" value="1"/>
</dbReference>
<evidence type="ECO:0000256" key="2">
    <source>
        <dbReference type="ARBA" id="ARBA00022884"/>
    </source>
</evidence>
<dbReference type="PANTHER" id="PTHR14398:SF0">
    <property type="entry name" value="ZINC FINGER PROTEIN SWM"/>
    <property type="match status" value="1"/>
</dbReference>
<dbReference type="PROSITE" id="PS50102">
    <property type="entry name" value="RRM"/>
    <property type="match status" value="1"/>
</dbReference>
<dbReference type="CDD" id="cd12257">
    <property type="entry name" value="RRM1_RBM26_like"/>
    <property type="match status" value="1"/>
</dbReference>
<dbReference type="Gene3D" id="1.20.1390.10">
    <property type="entry name" value="PWI domain"/>
    <property type="match status" value="1"/>
</dbReference>
<evidence type="ECO:0000256" key="6">
    <source>
        <dbReference type="SAM" id="MobiDB-lite"/>
    </source>
</evidence>
<evidence type="ECO:0000256" key="3">
    <source>
        <dbReference type="ARBA" id="ARBA00043866"/>
    </source>
</evidence>
<dbReference type="GO" id="GO:0005634">
    <property type="term" value="C:nucleus"/>
    <property type="evidence" value="ECO:0007669"/>
    <property type="project" value="TreeGrafter"/>
</dbReference>
<feature type="region of interest" description="Disordered" evidence="6">
    <location>
        <begin position="272"/>
        <end position="318"/>
    </location>
</feature>
<dbReference type="InterPro" id="IPR035979">
    <property type="entry name" value="RBD_domain_sf"/>
</dbReference>
<name>A0A1Y6LB40_ZYMTR</name>
<gene>
    <name evidence="9" type="ORF">ZT1A5_G3112</name>
</gene>
<feature type="domain" description="C3H1-type" evidence="8">
    <location>
        <begin position="220"/>
        <end position="248"/>
    </location>
</feature>
<feature type="region of interest" description="Disordered" evidence="6">
    <location>
        <begin position="470"/>
        <end position="490"/>
    </location>
</feature>
<dbReference type="PANTHER" id="PTHR14398">
    <property type="entry name" value="RNA RECOGNITION RRM/RNP DOMAIN"/>
    <property type="match status" value="1"/>
</dbReference>
<evidence type="ECO:0000259" key="7">
    <source>
        <dbReference type="PROSITE" id="PS50102"/>
    </source>
</evidence>
<reference evidence="9 10" key="1">
    <citation type="submission" date="2016-10" db="EMBL/GenBank/DDBJ databases">
        <authorList>
            <person name="Varghese N."/>
        </authorList>
    </citation>
    <scope>NUCLEOTIDE SEQUENCE [LARGE SCALE GENOMIC DNA]</scope>
</reference>
<evidence type="ECO:0000256" key="5">
    <source>
        <dbReference type="PROSITE-ProRule" id="PRU00723"/>
    </source>
</evidence>
<dbReference type="GO" id="GO:0008270">
    <property type="term" value="F:zinc ion binding"/>
    <property type="evidence" value="ECO:0007669"/>
    <property type="project" value="UniProtKB-KW"/>
</dbReference>
<feature type="compositionally biased region" description="Basic and acidic residues" evidence="6">
    <location>
        <begin position="129"/>
        <end position="146"/>
    </location>
</feature>
<protein>
    <recommendedName>
        <fullName evidence="11">C3H1-type domain-containing protein</fullName>
    </recommendedName>
</protein>
<feature type="region of interest" description="Disordered" evidence="6">
    <location>
        <begin position="650"/>
        <end position="704"/>
    </location>
</feature>
<dbReference type="Proteomes" id="UP000215453">
    <property type="component" value="Chromosome 2"/>
</dbReference>
<dbReference type="GO" id="GO:0003723">
    <property type="term" value="F:RNA binding"/>
    <property type="evidence" value="ECO:0007669"/>
    <property type="project" value="UniProtKB-UniRule"/>
</dbReference>
<dbReference type="InterPro" id="IPR012677">
    <property type="entry name" value="Nucleotide-bd_a/b_plait_sf"/>
</dbReference>
<proteinExistence type="predicted"/>
<evidence type="ECO:0000313" key="10">
    <source>
        <dbReference type="Proteomes" id="UP000215453"/>
    </source>
</evidence>
<feature type="compositionally biased region" description="Polar residues" evidence="6">
    <location>
        <begin position="90"/>
        <end position="103"/>
    </location>
</feature>
<evidence type="ECO:0000259" key="8">
    <source>
        <dbReference type="PROSITE" id="PS50103"/>
    </source>
</evidence>
<dbReference type="InterPro" id="IPR002483">
    <property type="entry name" value="PWI_dom"/>
</dbReference>
<dbReference type="SUPFAM" id="SSF101233">
    <property type="entry name" value="PWI domain"/>
    <property type="match status" value="1"/>
</dbReference>
<feature type="compositionally biased region" description="Basic and acidic residues" evidence="6">
    <location>
        <begin position="421"/>
        <end position="450"/>
    </location>
</feature>
<organism evidence="9 10">
    <name type="scientific">Zymoseptoria tritici ST99CH_1A5</name>
    <dbReference type="NCBI Taxonomy" id="1276529"/>
    <lineage>
        <taxon>Eukaryota</taxon>
        <taxon>Fungi</taxon>
        <taxon>Dikarya</taxon>
        <taxon>Ascomycota</taxon>
        <taxon>Pezizomycotina</taxon>
        <taxon>Dothideomycetes</taxon>
        <taxon>Dothideomycetidae</taxon>
        <taxon>Mycosphaerellales</taxon>
        <taxon>Mycosphaerellaceae</taxon>
        <taxon>Zymoseptoria</taxon>
    </lineage>
</organism>
<dbReference type="InterPro" id="IPR000504">
    <property type="entry name" value="RRM_dom"/>
</dbReference>
<dbReference type="SMART" id="SM00360">
    <property type="entry name" value="RRM"/>
    <property type="match status" value="1"/>
</dbReference>
<dbReference type="EMBL" id="LT882677">
    <property type="protein sequence ID" value="SMY21674.1"/>
    <property type="molecule type" value="Genomic_DNA"/>
</dbReference>
<evidence type="ECO:0000256" key="4">
    <source>
        <dbReference type="PROSITE-ProRule" id="PRU00176"/>
    </source>
</evidence>
<dbReference type="Pfam" id="PF01480">
    <property type="entry name" value="PWI"/>
    <property type="match status" value="1"/>
</dbReference>
<feature type="domain" description="RRM" evidence="7">
    <location>
        <begin position="319"/>
        <end position="391"/>
    </location>
</feature>
<dbReference type="InterPro" id="IPR045137">
    <property type="entry name" value="RBM26/27"/>
</dbReference>
<keyword evidence="5" id="KW-0862">Zinc</keyword>
<comment type="function">
    <text evidence="3">May be involved in the turnover of nuclear polyadenylated (pA+) RNA.</text>
</comment>
<dbReference type="Gene3D" id="3.30.70.330">
    <property type="match status" value="1"/>
</dbReference>
<dbReference type="SUPFAM" id="SSF54928">
    <property type="entry name" value="RNA-binding domain, RBD"/>
    <property type="match status" value="1"/>
</dbReference>
<dbReference type="Pfam" id="PF00076">
    <property type="entry name" value="RRM_1"/>
    <property type="match status" value="1"/>
</dbReference>
<feature type="region of interest" description="Disordered" evidence="6">
    <location>
        <begin position="85"/>
        <end position="157"/>
    </location>
</feature>
<feature type="region of interest" description="Disordered" evidence="6">
    <location>
        <begin position="390"/>
        <end position="450"/>
    </location>
</feature>
<sequence>MLLDDAQSELLKNWIIKRLEDVSDADSDVLADYVLALVKTDEPEAVAQQSCVSNLQDFLGDGATAFVNDLFAAITAKSYDPSYKPPPLLATSNGSQHSSLQPHNKSRKRALHDTERDESQFGRLNAFDSSDRPVKQARRGGRERGRGGGSRGGVFDGFASRNQQMQSQSQTPGMLPFDFSSLDPNDPVAGLLAMQRAMADIMPGFPGFAMPGLPSNTMNGTGARRCRDYDMKGFCARGASCQYEHGNDPFVVPGGTAPYDPTQAGLMHPQPIRTGIVSTSPNTRGRGEQRNRGGNANFRGGGRRAEFSHNGPNSDRSVTTVVVEQIPEQKFDEQSVRDFFDDFGPIEEVTMQAYKRLAIVKYADYDSAKAAYDSPKVVFDNRFVKVYWYKPDGLPKPPNGQAAPRRKESEGAVEPQIDPEELARKQEEAQRRHDEQKRQRDDARRQKEELEVRMKAIEAERKKMNAMLAKKEGKDTPMEEPAKEDNEQTKGLKETLAKLEAEAKALGIDPIAAQTPNGWGHGAYIPRGRGGFRGRARGRGFHPGFRGGRGGGAVMRLDNRPKTVSVEFKEGLPFSEGEEALRSWILFNSPETSTSISKNPEKSDAALVSFEQRYQGESFMAAAAAADFPLAGKIELSWYKTPEVLPDSRNVDFQMGNGTDNVAEEKMEADPDNAAAMNGDANQEHATTEARYDVDDRDDEDRWG</sequence>
<dbReference type="GO" id="GO:0006397">
    <property type="term" value="P:mRNA processing"/>
    <property type="evidence" value="ECO:0007669"/>
    <property type="project" value="UniProtKB-KW"/>
</dbReference>